<feature type="coiled-coil region" evidence="3">
    <location>
        <begin position="51"/>
        <end position="78"/>
    </location>
</feature>
<dbReference type="GO" id="GO:0043015">
    <property type="term" value="F:gamma-tubulin binding"/>
    <property type="evidence" value="ECO:0007669"/>
    <property type="project" value="TreeGrafter"/>
</dbReference>
<dbReference type="GO" id="GO:0043014">
    <property type="term" value="F:alpha-tubulin binding"/>
    <property type="evidence" value="ECO:0007669"/>
    <property type="project" value="InterPro"/>
</dbReference>
<proteinExistence type="inferred from homology"/>
<dbReference type="Pfam" id="PF11945">
    <property type="entry name" value="WASH_WAHD"/>
    <property type="match status" value="1"/>
</dbReference>
<evidence type="ECO:0000256" key="3">
    <source>
        <dbReference type="SAM" id="Coils"/>
    </source>
</evidence>
<evidence type="ECO:0000313" key="6">
    <source>
        <dbReference type="EMBL" id="CDW32870.1"/>
    </source>
</evidence>
<dbReference type="GO" id="GO:0071203">
    <property type="term" value="C:WASH complex"/>
    <property type="evidence" value="ECO:0007669"/>
    <property type="project" value="InterPro"/>
</dbReference>
<feature type="region of interest" description="Disordered" evidence="4">
    <location>
        <begin position="283"/>
        <end position="369"/>
    </location>
</feature>
<dbReference type="AlphaFoldDB" id="A0A0K2U4C9"/>
<reference evidence="6" key="1">
    <citation type="submission" date="2014-05" db="EMBL/GenBank/DDBJ databases">
        <authorList>
            <person name="Chronopoulou M."/>
        </authorList>
    </citation>
    <scope>NUCLEOTIDE SEQUENCE</scope>
    <source>
        <tissue evidence="6">Whole organism</tissue>
    </source>
</reference>
<feature type="compositionally biased region" description="Low complexity" evidence="4">
    <location>
        <begin position="292"/>
        <end position="301"/>
    </location>
</feature>
<dbReference type="OrthoDB" id="307871at2759"/>
<keyword evidence="3" id="KW-0175">Coiled coil</keyword>
<feature type="compositionally biased region" description="Pro residues" evidence="4">
    <location>
        <begin position="325"/>
        <end position="342"/>
    </location>
</feature>
<dbReference type="GO" id="GO:0034314">
    <property type="term" value="P:Arp2/3 complex-mediated actin nucleation"/>
    <property type="evidence" value="ECO:0007669"/>
    <property type="project" value="InterPro"/>
</dbReference>
<dbReference type="GO" id="GO:0005769">
    <property type="term" value="C:early endosome"/>
    <property type="evidence" value="ECO:0007669"/>
    <property type="project" value="InterPro"/>
</dbReference>
<evidence type="ECO:0000256" key="4">
    <source>
        <dbReference type="SAM" id="MobiDB-lite"/>
    </source>
</evidence>
<dbReference type="PANTHER" id="PTHR23331:SF1">
    <property type="entry name" value="WASH COMPLEX SUBUNIT 1"/>
    <property type="match status" value="1"/>
</dbReference>
<feature type="compositionally biased region" description="Pro residues" evidence="4">
    <location>
        <begin position="303"/>
        <end position="317"/>
    </location>
</feature>
<dbReference type="GO" id="GO:0006887">
    <property type="term" value="P:exocytosis"/>
    <property type="evidence" value="ECO:0007669"/>
    <property type="project" value="TreeGrafter"/>
</dbReference>
<dbReference type="GO" id="GO:0055037">
    <property type="term" value="C:recycling endosome"/>
    <property type="evidence" value="ECO:0007669"/>
    <property type="project" value="TreeGrafter"/>
</dbReference>
<feature type="region of interest" description="Disordered" evidence="4">
    <location>
        <begin position="136"/>
        <end position="155"/>
    </location>
</feature>
<dbReference type="PANTHER" id="PTHR23331">
    <property type="entry name" value="CXYORF1"/>
    <property type="match status" value="1"/>
</dbReference>
<dbReference type="GO" id="GO:0042147">
    <property type="term" value="P:retrograde transport, endosome to Golgi"/>
    <property type="evidence" value="ECO:0007669"/>
    <property type="project" value="TreeGrafter"/>
</dbReference>
<comment type="similarity">
    <text evidence="1">Belongs to the WASH1 family.</text>
</comment>
<feature type="domain" description="WASH1 WAHD" evidence="5">
    <location>
        <begin position="10"/>
        <end position="251"/>
    </location>
</feature>
<dbReference type="InterPro" id="IPR028290">
    <property type="entry name" value="WASH1"/>
</dbReference>
<keyword evidence="2" id="KW-0009">Actin-binding</keyword>
<protein>
    <recommendedName>
        <fullName evidence="5">WASH1 WAHD domain-containing protein</fullName>
    </recommendedName>
</protein>
<dbReference type="GO" id="GO:0032456">
    <property type="term" value="P:endocytic recycling"/>
    <property type="evidence" value="ECO:0007669"/>
    <property type="project" value="TreeGrafter"/>
</dbReference>
<evidence type="ECO:0000259" key="5">
    <source>
        <dbReference type="Pfam" id="PF11945"/>
    </source>
</evidence>
<evidence type="ECO:0000256" key="2">
    <source>
        <dbReference type="ARBA" id="ARBA00023203"/>
    </source>
</evidence>
<name>A0A0K2U4C9_LEPSM</name>
<dbReference type="GO" id="GO:0003779">
    <property type="term" value="F:actin binding"/>
    <property type="evidence" value="ECO:0007669"/>
    <property type="project" value="UniProtKB-KW"/>
</dbReference>
<accession>A0A0K2U4C9</accession>
<evidence type="ECO:0000256" key="1">
    <source>
        <dbReference type="ARBA" id="ARBA00005602"/>
    </source>
</evidence>
<dbReference type="EMBL" id="HACA01015509">
    <property type="protein sequence ID" value="CDW32870.1"/>
    <property type="molecule type" value="Transcribed_RNA"/>
</dbReference>
<sequence>MEQVPKKSCSYPIKLIAQGLSSQETVLEIASSLEYLNAVANDIFLRISQRIQSEKESLDRITSEIKGIESRVEELKVKKTASKLISNSQYPGLDYIPYKSLFSSIDPPSYKVYKCDKLVNLPNTVNPIFIYNTSSSKKKKSVQQHSTHHHHRSKMKSVSNVLLFNTAERIYMLDKHREAIDPLNASKKRSSSLMFGNELLDGEDNVDKTRELDTEGGDHLLYPEEEEEEMPELDLPDDLGLDNIAEGFTNSIMEILPKTMQQPEHQPQIESKPSLLEPISTSRVTIQPNTPPTISTPNSITVPHPPIPAPPPNPPPTNSTLDVAPDPPIPVPPPPPPPPPPLLTSNHFGTTPTHSLLPSGSLKKPVESGDSRGDLLAAIRNAGGSKCAGLKSAKARKLNELKPGVGGVNNKVTNGPDLMMLLANNLRLRRKVLLK</sequence>
<organism evidence="6">
    <name type="scientific">Lepeophtheirus salmonis</name>
    <name type="common">Salmon louse</name>
    <name type="synonym">Caligus salmonis</name>
    <dbReference type="NCBI Taxonomy" id="72036"/>
    <lineage>
        <taxon>Eukaryota</taxon>
        <taxon>Metazoa</taxon>
        <taxon>Ecdysozoa</taxon>
        <taxon>Arthropoda</taxon>
        <taxon>Crustacea</taxon>
        <taxon>Multicrustacea</taxon>
        <taxon>Hexanauplia</taxon>
        <taxon>Copepoda</taxon>
        <taxon>Siphonostomatoida</taxon>
        <taxon>Caligidae</taxon>
        <taxon>Lepeophtheirus</taxon>
    </lineage>
</organism>
<dbReference type="InterPro" id="IPR021854">
    <property type="entry name" value="WASH1_WAHD"/>
</dbReference>
<feature type="compositionally biased region" description="Polar residues" evidence="4">
    <location>
        <begin position="343"/>
        <end position="358"/>
    </location>
</feature>
<dbReference type="GO" id="GO:0005829">
    <property type="term" value="C:cytosol"/>
    <property type="evidence" value="ECO:0007669"/>
    <property type="project" value="GOC"/>
</dbReference>